<dbReference type="Pfam" id="PF14065">
    <property type="entry name" value="Pvc16_N"/>
    <property type="match status" value="1"/>
</dbReference>
<reference evidence="3 4" key="1">
    <citation type="submission" date="2016-10" db="EMBL/GenBank/DDBJ databases">
        <authorList>
            <person name="de Groot N.N."/>
        </authorList>
    </citation>
    <scope>NUCLEOTIDE SEQUENCE [LARGE SCALE GENOMIC DNA]</scope>
    <source>
        <strain evidence="3 4">DSM 45317</strain>
    </source>
</reference>
<gene>
    <name evidence="3" type="ORF">SAMN04488085_10346</name>
</gene>
<accession>A0A1I4BHJ2</accession>
<evidence type="ECO:0000259" key="2">
    <source>
        <dbReference type="Pfam" id="PF14065"/>
    </source>
</evidence>
<feature type="region of interest" description="Disordered" evidence="1">
    <location>
        <begin position="170"/>
        <end position="208"/>
    </location>
</feature>
<evidence type="ECO:0000313" key="4">
    <source>
        <dbReference type="Proteomes" id="UP000199152"/>
    </source>
</evidence>
<dbReference type="EMBL" id="FOSW01000003">
    <property type="protein sequence ID" value="SFK68244.1"/>
    <property type="molecule type" value="Genomic_DNA"/>
</dbReference>
<dbReference type="AlphaFoldDB" id="A0A1I4BHJ2"/>
<keyword evidence="4" id="KW-1185">Reference proteome</keyword>
<sequence length="208" mass="23345">MFYEVDEALRALVRAEVAPSADVEVAFDAPTREWAGRRNAPTINLYLYDIREDLRRRERGVVNSYDDRGTVVERRHPPRHFKVTYLITAWTQRPEDEHRLLSALLYVFLRNETLPPELLTGRLAEIGLPVEVSVALPPPEDRSFADVWSALGGELKPSLDVVVTAPVDSGRRFPVGPPVDDGLRVGLSDGVRTDPPRRRHRPAAGHGS</sequence>
<dbReference type="InParanoid" id="A0A1I4BHJ2"/>
<dbReference type="STRING" id="504800.SAMN04488085_10346"/>
<organism evidence="3 4">
    <name type="scientific">Geodermatophilus ruber</name>
    <dbReference type="NCBI Taxonomy" id="504800"/>
    <lineage>
        <taxon>Bacteria</taxon>
        <taxon>Bacillati</taxon>
        <taxon>Actinomycetota</taxon>
        <taxon>Actinomycetes</taxon>
        <taxon>Geodermatophilales</taxon>
        <taxon>Geodermatophilaceae</taxon>
        <taxon>Geodermatophilus</taxon>
    </lineage>
</organism>
<evidence type="ECO:0000256" key="1">
    <source>
        <dbReference type="SAM" id="MobiDB-lite"/>
    </source>
</evidence>
<protein>
    <recommendedName>
        <fullName evidence="2">Pvc16 N-terminal domain-containing protein</fullName>
    </recommendedName>
</protein>
<evidence type="ECO:0000313" key="3">
    <source>
        <dbReference type="EMBL" id="SFK68244.1"/>
    </source>
</evidence>
<dbReference type="RefSeq" id="WP_177212651.1">
    <property type="nucleotide sequence ID" value="NZ_FOSW01000003.1"/>
</dbReference>
<dbReference type="InterPro" id="IPR025351">
    <property type="entry name" value="Pvc16_N"/>
</dbReference>
<feature type="compositionally biased region" description="Basic residues" evidence="1">
    <location>
        <begin position="197"/>
        <end position="208"/>
    </location>
</feature>
<dbReference type="Proteomes" id="UP000199152">
    <property type="component" value="Unassembled WGS sequence"/>
</dbReference>
<name>A0A1I4BHJ2_9ACTN</name>
<proteinExistence type="predicted"/>
<feature type="domain" description="Pvc16 N-terminal" evidence="2">
    <location>
        <begin position="4"/>
        <end position="179"/>
    </location>
</feature>